<dbReference type="PROSITE" id="PS00108">
    <property type="entry name" value="PROTEIN_KINASE_ST"/>
    <property type="match status" value="1"/>
</dbReference>
<dbReference type="PANTHER" id="PTHR44899:SF3">
    <property type="entry name" value="SERINE_THREONINE-PROTEIN KINASE NEK1"/>
    <property type="match status" value="1"/>
</dbReference>
<comment type="catalytic activity">
    <reaction evidence="8">
        <text>L-seryl-[protein] + ATP = O-phospho-L-seryl-[protein] + ADP + H(+)</text>
        <dbReference type="Rhea" id="RHEA:17989"/>
        <dbReference type="Rhea" id="RHEA-COMP:9863"/>
        <dbReference type="Rhea" id="RHEA-COMP:11604"/>
        <dbReference type="ChEBI" id="CHEBI:15378"/>
        <dbReference type="ChEBI" id="CHEBI:29999"/>
        <dbReference type="ChEBI" id="CHEBI:30616"/>
        <dbReference type="ChEBI" id="CHEBI:83421"/>
        <dbReference type="ChEBI" id="CHEBI:456216"/>
        <dbReference type="EC" id="2.7.11.1"/>
    </reaction>
</comment>
<keyword evidence="5 12" id="KW-0418">Kinase</keyword>
<dbReference type="SUPFAM" id="SSF56112">
    <property type="entry name" value="Protein kinase-like (PK-like)"/>
    <property type="match status" value="1"/>
</dbReference>
<feature type="domain" description="Protein kinase" evidence="11">
    <location>
        <begin position="5"/>
        <end position="259"/>
    </location>
</feature>
<evidence type="ECO:0000256" key="1">
    <source>
        <dbReference type="ARBA" id="ARBA00012513"/>
    </source>
</evidence>
<dbReference type="InterPro" id="IPR051131">
    <property type="entry name" value="NEK_Ser/Thr_kinase_NIMA"/>
</dbReference>
<keyword evidence="4 9" id="KW-0547">Nucleotide-binding</keyword>
<keyword evidence="3" id="KW-0808">Transferase</keyword>
<evidence type="ECO:0000256" key="8">
    <source>
        <dbReference type="ARBA" id="ARBA00048679"/>
    </source>
</evidence>
<evidence type="ECO:0000259" key="11">
    <source>
        <dbReference type="PROSITE" id="PS50011"/>
    </source>
</evidence>
<name>A0A0V0Q8I3_PSEPJ</name>
<feature type="region of interest" description="Disordered" evidence="10">
    <location>
        <begin position="311"/>
        <end position="332"/>
    </location>
</feature>
<feature type="compositionally biased region" description="Acidic residues" evidence="10">
    <location>
        <begin position="782"/>
        <end position="808"/>
    </location>
</feature>
<dbReference type="Gene3D" id="3.30.200.20">
    <property type="entry name" value="Phosphorylase Kinase, domain 1"/>
    <property type="match status" value="1"/>
</dbReference>
<dbReference type="Gene3D" id="1.10.510.10">
    <property type="entry name" value="Transferase(Phosphotransferase) domain 1"/>
    <property type="match status" value="1"/>
</dbReference>
<reference evidence="12 13" key="1">
    <citation type="journal article" date="2015" name="Sci. Rep.">
        <title>Genome of the facultative scuticociliatosis pathogen Pseudocohnilembus persalinus provides insight into its virulence through horizontal gene transfer.</title>
        <authorList>
            <person name="Xiong J."/>
            <person name="Wang G."/>
            <person name="Cheng J."/>
            <person name="Tian M."/>
            <person name="Pan X."/>
            <person name="Warren A."/>
            <person name="Jiang C."/>
            <person name="Yuan D."/>
            <person name="Miao W."/>
        </authorList>
    </citation>
    <scope>NUCLEOTIDE SEQUENCE [LARGE SCALE GENOMIC DNA]</scope>
    <source>
        <strain evidence="12">36N120E</strain>
    </source>
</reference>
<dbReference type="PROSITE" id="PS00107">
    <property type="entry name" value="PROTEIN_KINASE_ATP"/>
    <property type="match status" value="1"/>
</dbReference>
<keyword evidence="2" id="KW-0723">Serine/threonine-protein kinase</keyword>
<evidence type="ECO:0000313" key="12">
    <source>
        <dbReference type="EMBL" id="KRW98463.1"/>
    </source>
</evidence>
<dbReference type="CDD" id="cd08215">
    <property type="entry name" value="STKc_Nek"/>
    <property type="match status" value="1"/>
</dbReference>
<evidence type="ECO:0000256" key="2">
    <source>
        <dbReference type="ARBA" id="ARBA00022527"/>
    </source>
</evidence>
<feature type="region of interest" description="Disordered" evidence="10">
    <location>
        <begin position="657"/>
        <end position="730"/>
    </location>
</feature>
<gene>
    <name evidence="12" type="ORF">PPERSA_03294</name>
</gene>
<sequence length="907" mass="107223">MSEIYEIIKNIGGGSFGQVYLARHKREEKQYVIKKIKTRDMSQKDRENTENEVKLLQKLRHSNIVAYKDSYLDREQYLNIVMVYCEGGDIYQRIKSNKGKNFPEDQILDWMAQMALALYYLHDKKILHRDLKTQNIFLKNGRVRLGDFGIAKTLDSTKDFANTCIGTPYYMSPELFKYKPYSYKSDIWAFGCCVYEMCNLRHAFDAQSLNGLAVKIMNGSFAPISNTYSKQLKDLIGKMISINPKNRPTVWDIMNKKIVKNRIIAYMQELFHDSQDMNKIQDVDDVYLDSLKEQGEKLGILPTLQKQIGLKNDPTKFQKGSSGQDNDKEADEQLRKRKLELLKEKREKKRMEEELKKLEKIKQAQELRLQRQKEQQQIQERINNRKSIQQQASSQTRINKSKERQNFQQNNQSSQNSNSRSYSYERKRESSLQNKNNNQRKSSKDVRKSFGQNPIPHHSNSNSNINAYKQNNSKPSSRIQSSNKYKKNPNQNEHQQQQQEQIQKSEWDANSSQTTNNTNYKDQCQEEKNKRDKILKQKELKQQEEQELWKKQFNQIQVENAQNRQKAAQQKAAQYRPSTGMRDAIGQDDIQQINEQMEKQHISPQQQQQYQQKKNDDDDYEIEKEEREIEEVKAQIEQEIQEIDQVKQEIQENDIEQRELLEQKQHQINSQKDIQDDQKYENAEDDFDEYNGEENDDEEEEQNTINEVDEDNYDEQAEEEKNQKSVANKIEQMRTQIMQKTTKINELQQSLKPHQKGDSKIIRDKEGYIIQESMEEKISEDSQLENTDDEIDDDIEKGENSDYEDYKEDDGQLPAEAKLDYNPQYQKINDRIRLLKHRCEAGLGNVIYEKTYEYLKQSGNQKVDQVRKKLLDILGDDMIGFWHLIDQILMLEGILAEVPQRLQPEQI</sequence>
<proteinExistence type="predicted"/>
<evidence type="ECO:0000313" key="13">
    <source>
        <dbReference type="Proteomes" id="UP000054937"/>
    </source>
</evidence>
<feature type="compositionally biased region" description="Polar residues" evidence="10">
    <location>
        <begin position="387"/>
        <end position="398"/>
    </location>
</feature>
<organism evidence="12 13">
    <name type="scientific">Pseudocohnilembus persalinus</name>
    <name type="common">Ciliate</name>
    <dbReference type="NCBI Taxonomy" id="266149"/>
    <lineage>
        <taxon>Eukaryota</taxon>
        <taxon>Sar</taxon>
        <taxon>Alveolata</taxon>
        <taxon>Ciliophora</taxon>
        <taxon>Intramacronucleata</taxon>
        <taxon>Oligohymenophorea</taxon>
        <taxon>Scuticociliatia</taxon>
        <taxon>Philasterida</taxon>
        <taxon>Pseudocohnilembidae</taxon>
        <taxon>Pseudocohnilembus</taxon>
    </lineage>
</organism>
<feature type="compositionally biased region" description="Low complexity" evidence="10">
    <location>
        <begin position="453"/>
        <end position="466"/>
    </location>
</feature>
<dbReference type="OMA" id="KNFPEDQ"/>
<dbReference type="PANTHER" id="PTHR44899">
    <property type="entry name" value="CAMK FAMILY PROTEIN KINASE"/>
    <property type="match status" value="1"/>
</dbReference>
<keyword evidence="6 9" id="KW-0067">ATP-binding</keyword>
<keyword evidence="13" id="KW-1185">Reference proteome</keyword>
<accession>A0A0V0Q8I3</accession>
<dbReference type="InterPro" id="IPR008271">
    <property type="entry name" value="Ser/Thr_kinase_AS"/>
</dbReference>
<feature type="compositionally biased region" description="Low complexity" evidence="10">
    <location>
        <begin position="406"/>
        <end position="422"/>
    </location>
</feature>
<dbReference type="GO" id="GO:0004674">
    <property type="term" value="F:protein serine/threonine kinase activity"/>
    <property type="evidence" value="ECO:0007669"/>
    <property type="project" value="UniProtKB-KW"/>
</dbReference>
<evidence type="ECO:0000256" key="7">
    <source>
        <dbReference type="ARBA" id="ARBA00047899"/>
    </source>
</evidence>
<feature type="compositionally biased region" description="Polar residues" evidence="10">
    <location>
        <begin position="508"/>
        <end position="522"/>
    </location>
</feature>
<dbReference type="EMBL" id="LDAU01000243">
    <property type="protein sequence ID" value="KRW98463.1"/>
    <property type="molecule type" value="Genomic_DNA"/>
</dbReference>
<dbReference type="PROSITE" id="PS50011">
    <property type="entry name" value="PROTEIN_KINASE_DOM"/>
    <property type="match status" value="1"/>
</dbReference>
<feature type="region of interest" description="Disordered" evidence="10">
    <location>
        <begin position="774"/>
        <end position="810"/>
    </location>
</feature>
<feature type="binding site" evidence="9">
    <location>
        <position position="35"/>
    </location>
    <ligand>
        <name>ATP</name>
        <dbReference type="ChEBI" id="CHEBI:30616"/>
    </ligand>
</feature>
<dbReference type="OrthoDB" id="248923at2759"/>
<feature type="compositionally biased region" description="Low complexity" evidence="10">
    <location>
        <begin position="488"/>
        <end position="504"/>
    </location>
</feature>
<feature type="compositionally biased region" description="Acidic residues" evidence="10">
    <location>
        <begin position="683"/>
        <end position="718"/>
    </location>
</feature>
<feature type="compositionally biased region" description="Basic and acidic residues" evidence="10">
    <location>
        <begin position="673"/>
        <end position="682"/>
    </location>
</feature>
<protein>
    <recommendedName>
        <fullName evidence="1">non-specific serine/threonine protein kinase</fullName>
        <ecNumber evidence="1">2.7.11.1</ecNumber>
    </recommendedName>
</protein>
<dbReference type="InterPro" id="IPR011009">
    <property type="entry name" value="Kinase-like_dom_sf"/>
</dbReference>
<dbReference type="Proteomes" id="UP000054937">
    <property type="component" value="Unassembled WGS sequence"/>
</dbReference>
<comment type="caution">
    <text evidence="12">The sequence shown here is derived from an EMBL/GenBank/DDBJ whole genome shotgun (WGS) entry which is preliminary data.</text>
</comment>
<dbReference type="InterPro" id="IPR000719">
    <property type="entry name" value="Prot_kinase_dom"/>
</dbReference>
<evidence type="ECO:0000256" key="9">
    <source>
        <dbReference type="PROSITE-ProRule" id="PRU10141"/>
    </source>
</evidence>
<evidence type="ECO:0000256" key="6">
    <source>
        <dbReference type="ARBA" id="ARBA00022840"/>
    </source>
</evidence>
<dbReference type="InterPro" id="IPR017441">
    <property type="entry name" value="Protein_kinase_ATP_BS"/>
</dbReference>
<feature type="region of interest" description="Disordered" evidence="10">
    <location>
        <begin position="377"/>
        <end position="530"/>
    </location>
</feature>
<comment type="catalytic activity">
    <reaction evidence="7">
        <text>L-threonyl-[protein] + ATP = O-phospho-L-threonyl-[protein] + ADP + H(+)</text>
        <dbReference type="Rhea" id="RHEA:46608"/>
        <dbReference type="Rhea" id="RHEA-COMP:11060"/>
        <dbReference type="Rhea" id="RHEA-COMP:11605"/>
        <dbReference type="ChEBI" id="CHEBI:15378"/>
        <dbReference type="ChEBI" id="CHEBI:30013"/>
        <dbReference type="ChEBI" id="CHEBI:30616"/>
        <dbReference type="ChEBI" id="CHEBI:61977"/>
        <dbReference type="ChEBI" id="CHEBI:456216"/>
        <dbReference type="EC" id="2.7.11.1"/>
    </reaction>
</comment>
<dbReference type="EC" id="2.7.11.1" evidence="1"/>
<dbReference type="FunFam" id="3.30.200.20:FF:000631">
    <property type="entry name" value="Serine/threonine-protein kinase NEK"/>
    <property type="match status" value="1"/>
</dbReference>
<dbReference type="InParanoid" id="A0A0V0Q8I3"/>
<dbReference type="FunFam" id="1.10.510.10:FF:000172">
    <property type="entry name" value="serine/threonine-protein kinase Nek1 isoform X1"/>
    <property type="match status" value="1"/>
</dbReference>
<feature type="compositionally biased region" description="Low complexity" evidence="10">
    <location>
        <begin position="560"/>
        <end position="574"/>
    </location>
</feature>
<dbReference type="Pfam" id="PF00069">
    <property type="entry name" value="Pkinase"/>
    <property type="match status" value="1"/>
</dbReference>
<dbReference type="GO" id="GO:0005524">
    <property type="term" value="F:ATP binding"/>
    <property type="evidence" value="ECO:0007669"/>
    <property type="project" value="UniProtKB-UniRule"/>
</dbReference>
<feature type="region of interest" description="Disordered" evidence="10">
    <location>
        <begin position="560"/>
        <end position="629"/>
    </location>
</feature>
<evidence type="ECO:0000256" key="5">
    <source>
        <dbReference type="ARBA" id="ARBA00022777"/>
    </source>
</evidence>
<evidence type="ECO:0000256" key="3">
    <source>
        <dbReference type="ARBA" id="ARBA00022679"/>
    </source>
</evidence>
<evidence type="ECO:0000256" key="4">
    <source>
        <dbReference type="ARBA" id="ARBA00022741"/>
    </source>
</evidence>
<dbReference type="AlphaFoldDB" id="A0A0V0Q8I3"/>
<feature type="compositionally biased region" description="Polar residues" evidence="10">
    <location>
        <begin position="467"/>
        <end position="483"/>
    </location>
</feature>
<evidence type="ECO:0000256" key="10">
    <source>
        <dbReference type="SAM" id="MobiDB-lite"/>
    </source>
</evidence>
<feature type="compositionally biased region" description="Low complexity" evidence="10">
    <location>
        <begin position="431"/>
        <end position="440"/>
    </location>
</feature>
<dbReference type="SMART" id="SM00220">
    <property type="entry name" value="S_TKc"/>
    <property type="match status" value="1"/>
</dbReference>